<comment type="caution">
    <text evidence="2">The sequence shown here is derived from an EMBL/GenBank/DDBJ whole genome shotgun (WGS) entry which is preliminary data.</text>
</comment>
<dbReference type="Proteomes" id="UP001208131">
    <property type="component" value="Unassembled WGS sequence"/>
</dbReference>
<keyword evidence="3" id="KW-1185">Reference proteome</keyword>
<keyword evidence="1" id="KW-0472">Membrane</keyword>
<dbReference type="EMBL" id="JAOQJZ010000002">
    <property type="protein sequence ID" value="MCU6704796.1"/>
    <property type="molecule type" value="Genomic_DNA"/>
</dbReference>
<name>A0AAE3IGT3_9FIRM</name>
<proteinExistence type="predicted"/>
<dbReference type="Pfam" id="PF06686">
    <property type="entry name" value="SpoIIIAC"/>
    <property type="match status" value="1"/>
</dbReference>
<dbReference type="InterPro" id="IPR025664">
    <property type="entry name" value="Spore_III_AC/AD"/>
</dbReference>
<keyword evidence="1" id="KW-1133">Transmembrane helix</keyword>
<dbReference type="RefSeq" id="WP_267300373.1">
    <property type="nucleotide sequence ID" value="NZ_JAOQJZ010000002.1"/>
</dbReference>
<evidence type="ECO:0000313" key="3">
    <source>
        <dbReference type="Proteomes" id="UP001208131"/>
    </source>
</evidence>
<evidence type="ECO:0000256" key="1">
    <source>
        <dbReference type="SAM" id="Phobius"/>
    </source>
</evidence>
<gene>
    <name evidence="2" type="ORF">OCV57_02490</name>
</gene>
<keyword evidence="1" id="KW-0812">Transmembrane</keyword>
<evidence type="ECO:0000313" key="2">
    <source>
        <dbReference type="EMBL" id="MCU6704796.1"/>
    </source>
</evidence>
<dbReference type="AlphaFoldDB" id="A0AAE3IGT3"/>
<sequence>MKIFTIACFCIFSTIVCKAIEKDSREIKYAAVLAAAALVLFHSVAFVKELISVFEDLFTLSGIDNMYLTILFKSLGICYIVQLASDYCKDCGENALASQVTLAGKLAMLSVSLPLFKAFVEIVKALLI</sequence>
<organism evidence="2 3">
    <name type="scientific">Hominimerdicola aceti</name>
    <dbReference type="NCBI Taxonomy" id="2981726"/>
    <lineage>
        <taxon>Bacteria</taxon>
        <taxon>Bacillati</taxon>
        <taxon>Bacillota</taxon>
        <taxon>Clostridia</taxon>
        <taxon>Eubacteriales</taxon>
        <taxon>Oscillospiraceae</taxon>
        <taxon>Hominimerdicola</taxon>
    </lineage>
</organism>
<accession>A0AAE3IGT3</accession>
<reference evidence="2 3" key="1">
    <citation type="journal article" date="2021" name="ISME Commun">
        <title>Automated analysis of genomic sequences facilitates high-throughput and comprehensive description of bacteria.</title>
        <authorList>
            <person name="Hitch T.C.A."/>
        </authorList>
    </citation>
    <scope>NUCLEOTIDE SEQUENCE [LARGE SCALE GENOMIC DNA]</scope>
    <source>
        <strain evidence="2 3">Sanger_31</strain>
    </source>
</reference>
<feature type="transmembrane region" description="Helical" evidence="1">
    <location>
        <begin position="29"/>
        <end position="47"/>
    </location>
</feature>
<protein>
    <submittedName>
        <fullName evidence="2">Stage III sporulation AC/AD family protein</fullName>
    </submittedName>
</protein>